<evidence type="ECO:0000313" key="3">
    <source>
        <dbReference type="EMBL" id="CRK15721.1"/>
    </source>
</evidence>
<dbReference type="Proteomes" id="UP000044602">
    <property type="component" value="Unassembled WGS sequence"/>
</dbReference>
<feature type="domain" description="Mon2/Sec7/BIG1-like HUS" evidence="2">
    <location>
        <begin position="35"/>
        <end position="149"/>
    </location>
</feature>
<evidence type="ECO:0000256" key="1">
    <source>
        <dbReference type="SAM" id="MobiDB-lite"/>
    </source>
</evidence>
<dbReference type="Pfam" id="PF12783">
    <property type="entry name" value="Sec7-like_HUS"/>
    <property type="match status" value="1"/>
</dbReference>
<gene>
    <name evidence="3" type="ORF">BN1708_017406</name>
</gene>
<accession>A0A0G4L165</accession>
<feature type="compositionally biased region" description="Basic and acidic residues" evidence="1">
    <location>
        <begin position="9"/>
        <end position="22"/>
    </location>
</feature>
<dbReference type="AlphaFoldDB" id="A0A0G4L165"/>
<name>A0A0G4L165_VERLO</name>
<feature type="region of interest" description="Disordered" evidence="1">
    <location>
        <begin position="1"/>
        <end position="26"/>
    </location>
</feature>
<sequence>MVTQIKPATMERTESQSSAKEEDNYDELEAEDEVYIRDAYLVFRSFCNLSTKVLPTEQLYEVRGQPMRSKLISLHLIHTLMNNNITVFTSPLCTIRNSRTNEVTTFIQAIKYYICLSVTRNGASSVDGIFNVCAEIFWLVLKFMREQFK</sequence>
<dbReference type="EMBL" id="CVQH01006725">
    <property type="protein sequence ID" value="CRK15721.1"/>
    <property type="molecule type" value="Genomic_DNA"/>
</dbReference>
<protein>
    <recommendedName>
        <fullName evidence="2">Mon2/Sec7/BIG1-like HUS domain-containing protein</fullName>
    </recommendedName>
</protein>
<organism evidence="3 4">
    <name type="scientific">Verticillium longisporum</name>
    <name type="common">Verticillium dahliae var. longisporum</name>
    <dbReference type="NCBI Taxonomy" id="100787"/>
    <lineage>
        <taxon>Eukaryota</taxon>
        <taxon>Fungi</taxon>
        <taxon>Dikarya</taxon>
        <taxon>Ascomycota</taxon>
        <taxon>Pezizomycotina</taxon>
        <taxon>Sordariomycetes</taxon>
        <taxon>Hypocreomycetidae</taxon>
        <taxon>Glomerellales</taxon>
        <taxon>Plectosphaerellaceae</taxon>
        <taxon>Verticillium</taxon>
    </lineage>
</organism>
<keyword evidence="4" id="KW-1185">Reference proteome</keyword>
<dbReference type="InterPro" id="IPR032691">
    <property type="entry name" value="Mon2/Sec7/BIG1-like_HUS"/>
</dbReference>
<evidence type="ECO:0000259" key="2">
    <source>
        <dbReference type="Pfam" id="PF12783"/>
    </source>
</evidence>
<evidence type="ECO:0000313" key="4">
    <source>
        <dbReference type="Proteomes" id="UP000044602"/>
    </source>
</evidence>
<feature type="non-terminal residue" evidence="3">
    <location>
        <position position="149"/>
    </location>
</feature>
<dbReference type="STRING" id="100787.A0A0G4L165"/>
<reference evidence="4" key="1">
    <citation type="submission" date="2015-05" db="EMBL/GenBank/DDBJ databases">
        <authorList>
            <person name="Fogelqvist Johan"/>
        </authorList>
    </citation>
    <scope>NUCLEOTIDE SEQUENCE [LARGE SCALE GENOMIC DNA]</scope>
</reference>
<proteinExistence type="predicted"/>
<dbReference type="GO" id="GO:0005794">
    <property type="term" value="C:Golgi apparatus"/>
    <property type="evidence" value="ECO:0007669"/>
    <property type="project" value="UniProtKB-ARBA"/>
</dbReference>